<dbReference type="Proteomes" id="UP000285906">
    <property type="component" value="Unassembled WGS sequence"/>
</dbReference>
<dbReference type="Pfam" id="PF13573">
    <property type="entry name" value="SprB"/>
    <property type="match status" value="2"/>
</dbReference>
<dbReference type="InterPro" id="IPR015919">
    <property type="entry name" value="Cadherin-like_sf"/>
</dbReference>
<reference evidence="3 4" key="1">
    <citation type="submission" date="2018-09" db="EMBL/GenBank/DDBJ databases">
        <title>Genomic Encyclopedia of Archaeal and Bacterial Type Strains, Phase II (KMG-II): from individual species to whole genera.</title>
        <authorList>
            <person name="Goeker M."/>
        </authorList>
    </citation>
    <scope>NUCLEOTIDE SEQUENCE [LARGE SCALE GENOMIC DNA]</scope>
    <source>
        <strain evidence="3 4">DSM 27620</strain>
    </source>
</reference>
<dbReference type="Pfam" id="PF05345">
    <property type="entry name" value="He_PIG"/>
    <property type="match status" value="1"/>
</dbReference>
<protein>
    <submittedName>
        <fullName evidence="3">Putative secreted protein (Por secretion system target)</fullName>
    </submittedName>
</protein>
<feature type="domain" description="Immunoglobulin" evidence="2">
    <location>
        <begin position="772"/>
        <end position="858"/>
    </location>
</feature>
<dbReference type="OrthoDB" id="9805017at2"/>
<dbReference type="GO" id="GO:0016020">
    <property type="term" value="C:membrane"/>
    <property type="evidence" value="ECO:0007669"/>
    <property type="project" value="InterPro"/>
</dbReference>
<dbReference type="Pfam" id="PF18962">
    <property type="entry name" value="Por_Secre_tail"/>
    <property type="match status" value="1"/>
</dbReference>
<dbReference type="Gene3D" id="2.60.120.200">
    <property type="match status" value="1"/>
</dbReference>
<dbReference type="AlphaFoldDB" id="A0A420CPG3"/>
<dbReference type="GO" id="GO:0005509">
    <property type="term" value="F:calcium ion binding"/>
    <property type="evidence" value="ECO:0007669"/>
    <property type="project" value="InterPro"/>
</dbReference>
<dbReference type="InterPro" id="IPR026444">
    <property type="entry name" value="Secre_tail"/>
</dbReference>
<comment type="caution">
    <text evidence="3">The sequence shown here is derived from an EMBL/GenBank/DDBJ whole genome shotgun (WGS) entry which is preliminary data.</text>
</comment>
<evidence type="ECO:0000313" key="3">
    <source>
        <dbReference type="EMBL" id="RKE80313.1"/>
    </source>
</evidence>
<dbReference type="Gene3D" id="2.60.40.740">
    <property type="match status" value="2"/>
</dbReference>
<evidence type="ECO:0000256" key="1">
    <source>
        <dbReference type="ARBA" id="ARBA00022729"/>
    </source>
</evidence>
<dbReference type="Gene3D" id="2.60.40.10">
    <property type="entry name" value="Immunoglobulins"/>
    <property type="match status" value="6"/>
</dbReference>
<evidence type="ECO:0000259" key="2">
    <source>
        <dbReference type="SMART" id="SM00409"/>
    </source>
</evidence>
<dbReference type="RefSeq" id="WP_120214405.1">
    <property type="nucleotide sequence ID" value="NZ_RAQH01000009.1"/>
</dbReference>
<feature type="domain" description="Immunoglobulin" evidence="2">
    <location>
        <begin position="487"/>
        <end position="573"/>
    </location>
</feature>
<feature type="domain" description="Immunoglobulin" evidence="2">
    <location>
        <begin position="391"/>
        <end position="478"/>
    </location>
</feature>
<keyword evidence="1" id="KW-0732">Signal</keyword>
<dbReference type="NCBIfam" id="NF038128">
    <property type="entry name" value="choice_anch_J"/>
    <property type="match status" value="1"/>
</dbReference>
<organism evidence="3 4">
    <name type="scientific">Epilithonimonas arachidiradicis</name>
    <dbReference type="NCBI Taxonomy" id="1617282"/>
    <lineage>
        <taxon>Bacteria</taxon>
        <taxon>Pseudomonadati</taxon>
        <taxon>Bacteroidota</taxon>
        <taxon>Flavobacteriia</taxon>
        <taxon>Flavobacteriales</taxon>
        <taxon>Weeksellaceae</taxon>
        <taxon>Chryseobacterium group</taxon>
        <taxon>Epilithonimonas</taxon>
    </lineage>
</organism>
<dbReference type="InterPro" id="IPR003599">
    <property type="entry name" value="Ig_sub"/>
</dbReference>
<dbReference type="NCBIfam" id="TIGR04183">
    <property type="entry name" value="Por_Secre_tail"/>
    <property type="match status" value="1"/>
</dbReference>
<feature type="domain" description="Immunoglobulin" evidence="2">
    <location>
        <begin position="582"/>
        <end position="668"/>
    </location>
</feature>
<sequence length="1174" mass="119820">MRNFYRKIGILLIVLWAKLFFAQGFIENFDDIATLASNGWTLQNNSSPVGALGWFQGTATTATPTPGPFNSYNGAANAYIAANFNSTGSSGTISNWIITPNRTLRNGDVFSFFTRKPTIGAGQTDYPDRLEVRMSTNGASTNAGSSAATVGDFSTLLLSINPTLVANVYPQVWTQYTITISGLSAPTSGRIAFRYFVTGAGSLGINSDYIGIDNVVYTPYICPAFTMTSGGALTAGAAGSPYSKTLTQTGALGTPNFAITAGALPPGLTLSTSGTISGTPTATGTFNFTVTVNDTSGCSGSQAYSITVLCPSNPITIANFPTLCSNSGLYTLTEASPAGGTYSGTGVSGGQFDPAAGTQTITYDYTDPYGCAHSMSKTITVNPEQNITTQPNASTICVGANTTFSATANNATGYQWQVNTGSGFTNIGNTAPYSGATTSTLTVTGATAAMNGYVYRVVISGSTGCDPKTSNNAALTVNSAPVITTQPIASTICAGSNTTFTASASNATGYQWQVDSGSGFTNISNTAPYSGATTATLTITGATAGLNGYIYRVVVTGLCTPVATSNNAALTVNSAPSITTQPSASTICAGSNTTFTASASNATGYQWQVDSGSGFTNISNTAPYSGATTATLTITGATAGLNGYIYRVVVTGLCTPVATSNSAVLTVNSAPVITTQPIASTICAGSNTTFTASASNATGYQWQVDSGSGFTNISNTASYSGATTATLTITGATAGLNGYVYRVVVTGLCTPVATSNNAALTVNSAPSITTQPIASTICAGSNATFTVAASNATGYQWQVDSGSGFTNISNTAPYSGATTATLTITGATAGLNGYVYRVVVTGLCIPVATSNNAALTVSSVSGSTTKTDVTCNGSSNGTITLTPSGGVSPYTFAWNDGADTQNRTGLAAGNYTVTIKDVNGCIGSASVTITEPDALVATAGAQTNVACNGSATGAATVNVTGGTGNYTYSWNTTPEQTGMTATGLAAGTYIVTVKDANQCQTTQSFTITEAEAVVAPTGAATQSFNAGDTLSVLVANGQNIKWYATAGDATNHINNLPMSTLIVNNTTYYATQTVGGCESKTSLAVLAWNEDMGVINNDGKTKIQIYPNPVKEVLHFSGEEKINKIVIMSIDGKKVSEKTMYGERKLNVHTLVQGTYLINIFTDKGIQTIKFIKN</sequence>
<dbReference type="EMBL" id="RAQH01000009">
    <property type="protein sequence ID" value="RKE80313.1"/>
    <property type="molecule type" value="Genomic_DNA"/>
</dbReference>
<proteinExistence type="predicted"/>
<gene>
    <name evidence="3" type="ORF">BXY58_2829</name>
</gene>
<dbReference type="InterPro" id="IPR013783">
    <property type="entry name" value="Ig-like_fold"/>
</dbReference>
<dbReference type="SUPFAM" id="SSF49313">
    <property type="entry name" value="Cadherin-like"/>
    <property type="match status" value="1"/>
</dbReference>
<dbReference type="SMART" id="SM00409">
    <property type="entry name" value="IG"/>
    <property type="match status" value="5"/>
</dbReference>
<evidence type="ECO:0000313" key="4">
    <source>
        <dbReference type="Proteomes" id="UP000285906"/>
    </source>
</evidence>
<accession>A0A420CPG3</accession>
<dbReference type="InterPro" id="IPR025667">
    <property type="entry name" value="SprB_repeat"/>
</dbReference>
<name>A0A420CPG3_9FLAO</name>
<feature type="domain" description="Immunoglobulin" evidence="2">
    <location>
        <begin position="677"/>
        <end position="763"/>
    </location>
</feature>